<reference evidence="6" key="1">
    <citation type="journal article" date="2019" name="Int. J. Syst. Evol. Microbiol.">
        <title>The Global Catalogue of Microorganisms (GCM) 10K type strain sequencing project: providing services to taxonomists for standard genome sequencing and annotation.</title>
        <authorList>
            <consortium name="The Broad Institute Genomics Platform"/>
            <consortium name="The Broad Institute Genome Sequencing Center for Infectious Disease"/>
            <person name="Wu L."/>
            <person name="Ma J."/>
        </authorList>
    </citation>
    <scope>NUCLEOTIDE SEQUENCE [LARGE SCALE GENOMIC DNA]</scope>
    <source>
        <strain evidence="6">TISTR 2466</strain>
    </source>
</reference>
<feature type="domain" description="Carbohydrate kinase PfkB" evidence="4">
    <location>
        <begin position="5"/>
        <end position="293"/>
    </location>
</feature>
<evidence type="ECO:0000313" key="5">
    <source>
        <dbReference type="EMBL" id="MFD2693155.1"/>
    </source>
</evidence>
<evidence type="ECO:0000256" key="3">
    <source>
        <dbReference type="ARBA" id="ARBA00022777"/>
    </source>
</evidence>
<dbReference type="Pfam" id="PF00294">
    <property type="entry name" value="PfkB"/>
    <property type="match status" value="1"/>
</dbReference>
<accession>A0ABW5S3R8</accession>
<dbReference type="PANTHER" id="PTHR43320:SF2">
    <property type="entry name" value="2-DEHYDRO-3-DEOXYGLUCONOKINASE_2-DEHYDRO-3-DEOXYGALACTONOKINASE"/>
    <property type="match status" value="1"/>
</dbReference>
<evidence type="ECO:0000256" key="1">
    <source>
        <dbReference type="ARBA" id="ARBA00010688"/>
    </source>
</evidence>
<dbReference type="InterPro" id="IPR029056">
    <property type="entry name" value="Ribokinase-like"/>
</dbReference>
<keyword evidence="6" id="KW-1185">Reference proteome</keyword>
<evidence type="ECO:0000259" key="4">
    <source>
        <dbReference type="Pfam" id="PF00294"/>
    </source>
</evidence>
<dbReference type="SUPFAM" id="SSF53613">
    <property type="entry name" value="Ribokinase-like"/>
    <property type="match status" value="1"/>
</dbReference>
<dbReference type="CDD" id="cd01166">
    <property type="entry name" value="KdgK"/>
    <property type="match status" value="1"/>
</dbReference>
<dbReference type="PANTHER" id="PTHR43320">
    <property type="entry name" value="SUGAR KINASE"/>
    <property type="match status" value="1"/>
</dbReference>
<name>A0ABW5S3R8_9BACL</name>
<sequence length="314" mass="35167">MLNSSHRLNVHYGGAEANVASILANLGHCVHFATKLPDSPLGDAAVRTLHANDVDTSQVLRGGSRIGVYYLESGDSLRYSKIIYDRLNSAIAEMDIGEWDFDKLFDGVTLFHITGITFALSEKWRQYGQKLIQEAFNRNIQISLDINFRPSMWTIGQAKSAISHVLPKISYCCANYLDARNFFDIDPSIARPGNMEICYQKINQRFPNIKALYATNRHVISTSDNSLQGIFWKDGQFIASKSYQLIPIVDRIGGGDAFAAGILHGILQNMNLEKTVDFAIAIALLKHTVKGDWIPISERYVLDWLKTPNGDVKR</sequence>
<dbReference type="Gene3D" id="3.40.1190.20">
    <property type="match status" value="1"/>
</dbReference>
<protein>
    <submittedName>
        <fullName evidence="5">Sugar kinase</fullName>
    </submittedName>
</protein>
<proteinExistence type="inferred from homology"/>
<dbReference type="InterPro" id="IPR052700">
    <property type="entry name" value="Carb_kinase_PfkB-like"/>
</dbReference>
<evidence type="ECO:0000313" key="6">
    <source>
        <dbReference type="Proteomes" id="UP001597399"/>
    </source>
</evidence>
<evidence type="ECO:0000256" key="2">
    <source>
        <dbReference type="ARBA" id="ARBA00022679"/>
    </source>
</evidence>
<comment type="caution">
    <text evidence="5">The sequence shown here is derived from an EMBL/GenBank/DDBJ whole genome shotgun (WGS) entry which is preliminary data.</text>
</comment>
<organism evidence="5 6">
    <name type="scientific">Sporolactobacillus shoreicorticis</name>
    <dbReference type="NCBI Taxonomy" id="1923877"/>
    <lineage>
        <taxon>Bacteria</taxon>
        <taxon>Bacillati</taxon>
        <taxon>Bacillota</taxon>
        <taxon>Bacilli</taxon>
        <taxon>Bacillales</taxon>
        <taxon>Sporolactobacillaceae</taxon>
        <taxon>Sporolactobacillus</taxon>
    </lineage>
</organism>
<dbReference type="GO" id="GO:0016301">
    <property type="term" value="F:kinase activity"/>
    <property type="evidence" value="ECO:0007669"/>
    <property type="project" value="UniProtKB-KW"/>
</dbReference>
<keyword evidence="2" id="KW-0808">Transferase</keyword>
<dbReference type="Proteomes" id="UP001597399">
    <property type="component" value="Unassembled WGS sequence"/>
</dbReference>
<keyword evidence="3 5" id="KW-0418">Kinase</keyword>
<comment type="similarity">
    <text evidence="1">Belongs to the carbohydrate kinase PfkB family.</text>
</comment>
<dbReference type="RefSeq" id="WP_253058409.1">
    <property type="nucleotide sequence ID" value="NZ_JAMXWM010000002.1"/>
</dbReference>
<dbReference type="InterPro" id="IPR011611">
    <property type="entry name" value="PfkB_dom"/>
</dbReference>
<gene>
    <name evidence="5" type="ORF">ACFSUE_05855</name>
</gene>
<dbReference type="EMBL" id="JBHUMQ010000015">
    <property type="protein sequence ID" value="MFD2693155.1"/>
    <property type="molecule type" value="Genomic_DNA"/>
</dbReference>